<feature type="domain" description="ABC transporter" evidence="8">
    <location>
        <begin position="32"/>
        <end position="262"/>
    </location>
</feature>
<evidence type="ECO:0000313" key="10">
    <source>
        <dbReference type="Proteomes" id="UP001526201"/>
    </source>
</evidence>
<dbReference type="InterPro" id="IPR017879">
    <property type="entry name" value="PotA_ATP-bd"/>
</dbReference>
<organism evidence="9 10">
    <name type="scientific">Mycolicibacterium komossense</name>
    <dbReference type="NCBI Taxonomy" id="1779"/>
    <lineage>
        <taxon>Bacteria</taxon>
        <taxon>Bacillati</taxon>
        <taxon>Actinomycetota</taxon>
        <taxon>Actinomycetes</taxon>
        <taxon>Mycobacteriales</taxon>
        <taxon>Mycobacteriaceae</taxon>
        <taxon>Mycolicibacterium</taxon>
    </lineage>
</organism>
<comment type="catalytic activity">
    <reaction evidence="7">
        <text>ATP + H2O + polyamine-[polyamine-binding protein]Side 1 = ADP + phosphate + polyamineSide 2 + [polyamine-binding protein]Side 1.</text>
        <dbReference type="EC" id="7.6.2.11"/>
    </reaction>
</comment>
<dbReference type="Gene3D" id="2.40.50.100">
    <property type="match status" value="1"/>
</dbReference>
<comment type="function">
    <text evidence="7">Part of the ABC transporter complex PotABCD involved in spermidine/putrescine import. Responsible for energy coupling to the transport system.</text>
</comment>
<evidence type="ECO:0000256" key="7">
    <source>
        <dbReference type="RuleBase" id="RU364083"/>
    </source>
</evidence>
<keyword evidence="2 7" id="KW-1003">Cell membrane</keyword>
<proteinExistence type="inferred from homology"/>
<dbReference type="PROSITE" id="PS50893">
    <property type="entry name" value="ABC_TRANSPORTER_2"/>
    <property type="match status" value="1"/>
</dbReference>
<evidence type="ECO:0000256" key="1">
    <source>
        <dbReference type="ARBA" id="ARBA00022448"/>
    </source>
</evidence>
<evidence type="ECO:0000256" key="3">
    <source>
        <dbReference type="ARBA" id="ARBA00022741"/>
    </source>
</evidence>
<dbReference type="NCBIfam" id="TIGR01187">
    <property type="entry name" value="potA"/>
    <property type="match status" value="1"/>
</dbReference>
<keyword evidence="4 7" id="KW-0067">ATP-binding</keyword>
<dbReference type="PROSITE" id="PS00211">
    <property type="entry name" value="ABC_TRANSPORTER_1"/>
    <property type="match status" value="1"/>
</dbReference>
<dbReference type="Gene3D" id="3.40.50.300">
    <property type="entry name" value="P-loop containing nucleotide triphosphate hydrolases"/>
    <property type="match status" value="1"/>
</dbReference>
<keyword evidence="5 7" id="KW-1278">Translocase</keyword>
<protein>
    <recommendedName>
        <fullName evidence="7">Spermidine/putrescine import ATP-binding protein PotA</fullName>
        <ecNumber evidence="7">7.6.2.11</ecNumber>
    </recommendedName>
</protein>
<evidence type="ECO:0000256" key="5">
    <source>
        <dbReference type="ARBA" id="ARBA00022967"/>
    </source>
</evidence>
<keyword evidence="3 7" id="KW-0547">Nucleotide-binding</keyword>
<dbReference type="PANTHER" id="PTHR42781">
    <property type="entry name" value="SPERMIDINE/PUTRESCINE IMPORT ATP-BINDING PROTEIN POTA"/>
    <property type="match status" value="1"/>
</dbReference>
<dbReference type="RefSeq" id="WP_264066093.1">
    <property type="nucleotide sequence ID" value="NZ_JACKTY010000014.1"/>
</dbReference>
<dbReference type="InterPro" id="IPR003593">
    <property type="entry name" value="AAA+_ATPase"/>
</dbReference>
<dbReference type="InterPro" id="IPR003439">
    <property type="entry name" value="ABC_transporter-like_ATP-bd"/>
</dbReference>
<dbReference type="InterPro" id="IPR008995">
    <property type="entry name" value="Mo/tungstate-bd_C_term_dom"/>
</dbReference>
<gene>
    <name evidence="7" type="primary">potA</name>
    <name evidence="9" type="ORF">H7J73_04655</name>
</gene>
<evidence type="ECO:0000313" key="9">
    <source>
        <dbReference type="EMBL" id="MCV7225325.1"/>
    </source>
</evidence>
<evidence type="ECO:0000256" key="6">
    <source>
        <dbReference type="ARBA" id="ARBA00023136"/>
    </source>
</evidence>
<dbReference type="SUPFAM" id="SSF52540">
    <property type="entry name" value="P-loop containing nucleoside triphosphate hydrolases"/>
    <property type="match status" value="1"/>
</dbReference>
<dbReference type="InterPro" id="IPR005893">
    <property type="entry name" value="PotA-like"/>
</dbReference>
<dbReference type="EMBL" id="JACKTY010000014">
    <property type="protein sequence ID" value="MCV7225325.1"/>
    <property type="molecule type" value="Genomic_DNA"/>
</dbReference>
<dbReference type="GO" id="GO:0005524">
    <property type="term" value="F:ATP binding"/>
    <property type="evidence" value="ECO:0007669"/>
    <property type="project" value="UniProtKB-KW"/>
</dbReference>
<dbReference type="InterPro" id="IPR050093">
    <property type="entry name" value="ABC_SmlMolc_Importer"/>
</dbReference>
<dbReference type="InterPro" id="IPR017871">
    <property type="entry name" value="ABC_transporter-like_CS"/>
</dbReference>
<evidence type="ECO:0000256" key="4">
    <source>
        <dbReference type="ARBA" id="ARBA00022840"/>
    </source>
</evidence>
<keyword evidence="6 7" id="KW-0472">Membrane</keyword>
<dbReference type="Pfam" id="PF08402">
    <property type="entry name" value="TOBE_2"/>
    <property type="match status" value="1"/>
</dbReference>
<keyword evidence="1 7" id="KW-0813">Transport</keyword>
<comment type="subunit">
    <text evidence="7">The complex is composed of two ATP-binding proteins (PotA), two transmembrane proteins (PotB and PotC) and a solute-binding protein (PotD).</text>
</comment>
<dbReference type="InterPro" id="IPR027417">
    <property type="entry name" value="P-loop_NTPase"/>
</dbReference>
<reference evidence="9 10" key="1">
    <citation type="journal article" date="2022" name="BMC Genomics">
        <title>Comparative genome analysis of mycobacteria focusing on tRNA and non-coding RNA.</title>
        <authorList>
            <person name="Behra P.R.K."/>
            <person name="Pettersson B.M.F."/>
            <person name="Ramesh M."/>
            <person name="Das S."/>
            <person name="Dasgupta S."/>
            <person name="Kirsebom L.A."/>
        </authorList>
    </citation>
    <scope>NUCLEOTIDE SEQUENCE [LARGE SCALE GENOMIC DNA]</scope>
    <source>
        <strain evidence="9 10">DSM 44078</strain>
    </source>
</reference>
<dbReference type="CDD" id="cd03300">
    <property type="entry name" value="ABC_PotA_N"/>
    <property type="match status" value="1"/>
</dbReference>
<dbReference type="SMART" id="SM00382">
    <property type="entry name" value="AAA"/>
    <property type="match status" value="1"/>
</dbReference>
<dbReference type="Pfam" id="PF00005">
    <property type="entry name" value="ABC_tran"/>
    <property type="match status" value="1"/>
</dbReference>
<name>A0ABT3C759_9MYCO</name>
<keyword evidence="10" id="KW-1185">Reference proteome</keyword>
<dbReference type="Proteomes" id="UP001526201">
    <property type="component" value="Unassembled WGS sequence"/>
</dbReference>
<accession>A0ABT3C759</accession>
<dbReference type="InterPro" id="IPR013611">
    <property type="entry name" value="Transp-assoc_OB_typ2"/>
</dbReference>
<evidence type="ECO:0000259" key="8">
    <source>
        <dbReference type="PROSITE" id="PS50893"/>
    </source>
</evidence>
<evidence type="ECO:0000256" key="2">
    <source>
        <dbReference type="ARBA" id="ARBA00022475"/>
    </source>
</evidence>
<dbReference type="PANTHER" id="PTHR42781:SF4">
    <property type="entry name" value="SPERMIDINE_PUTRESCINE IMPORT ATP-BINDING PROTEIN POTA"/>
    <property type="match status" value="1"/>
</dbReference>
<dbReference type="SUPFAM" id="SSF50331">
    <property type="entry name" value="MOP-like"/>
    <property type="match status" value="1"/>
</dbReference>
<sequence length="382" mass="41783">MSIKTLLADRKTSTADRVTPIAHALATTPCAVSLRHITKSYNDRSAVRDLNLDIAEGEFFSMLGPSGCGKTTTLRMIGGFVDPTQGTVSLHGKDVTDLPPNRRDVNTVFQSYALFDHLSIWENVAFGLRRRGIGKADMKLRVGEMLELVQLTGRDKDKPKALSGGQRQRVALARALVNRPAVLLLDEPLAALDLKLRKAMQLELKRIQREVGITFVFVTHDQEEALTMSDRIAIISDGRLHQCGTPEDIYERPATRFVAEFIGTANLMSGTYAGTGITLPGGVPLHTGPLEGCTIGDEVSIAVRPEKIWLSDLTPDMVQTDGILKATVYGGATTTYVLEIAPGVEVSVLEQNLHSARTEERWADGERVRIGWHAEHSLAPLI</sequence>
<comment type="caution">
    <text evidence="9">The sequence shown here is derived from an EMBL/GenBank/DDBJ whole genome shotgun (WGS) entry which is preliminary data.</text>
</comment>
<dbReference type="EC" id="7.6.2.11" evidence="7"/>
<comment type="similarity">
    <text evidence="7">Belongs to the ABC transporter superfamily. Spermidine/putrescine importer (TC 3.A.1.11.1) family.</text>
</comment>